<feature type="region of interest" description="Disordered" evidence="1">
    <location>
        <begin position="1"/>
        <end position="24"/>
    </location>
</feature>
<gene>
    <name evidence="3" type="primary">SMKI15G3170</name>
    <name evidence="3" type="ORF">SMKI_15G3170</name>
</gene>
<dbReference type="Proteomes" id="UP001161438">
    <property type="component" value="Chromosome 15"/>
</dbReference>
<feature type="compositionally biased region" description="Polar residues" evidence="1">
    <location>
        <begin position="721"/>
        <end position="731"/>
    </location>
</feature>
<dbReference type="RefSeq" id="XP_056079590.1">
    <property type="nucleotide sequence ID" value="XM_056225810.1"/>
</dbReference>
<feature type="domain" description="Zn(2)-C6 fungal-type" evidence="2">
    <location>
        <begin position="30"/>
        <end position="61"/>
    </location>
</feature>
<keyword evidence="4" id="KW-1185">Reference proteome</keyword>
<name>A0AA35IVZ8_SACMI</name>
<protein>
    <recommendedName>
        <fullName evidence="2">Zn(2)-C6 fungal-type domain-containing protein</fullName>
    </recommendedName>
</protein>
<evidence type="ECO:0000259" key="2">
    <source>
        <dbReference type="PROSITE" id="PS50048"/>
    </source>
</evidence>
<dbReference type="CDD" id="cd00067">
    <property type="entry name" value="GAL4"/>
    <property type="match status" value="1"/>
</dbReference>
<dbReference type="Gene3D" id="4.10.240.10">
    <property type="entry name" value="Zn(2)-C6 fungal-type DNA-binding domain"/>
    <property type="match status" value="1"/>
</dbReference>
<dbReference type="CDD" id="cd12148">
    <property type="entry name" value="fungal_TF_MHR"/>
    <property type="match status" value="1"/>
</dbReference>
<organism evidence="3 4">
    <name type="scientific">Saccharomyces mikatae IFO 1815</name>
    <dbReference type="NCBI Taxonomy" id="226126"/>
    <lineage>
        <taxon>Eukaryota</taxon>
        <taxon>Fungi</taxon>
        <taxon>Dikarya</taxon>
        <taxon>Ascomycota</taxon>
        <taxon>Saccharomycotina</taxon>
        <taxon>Saccharomycetes</taxon>
        <taxon>Saccharomycetales</taxon>
        <taxon>Saccharomycetaceae</taxon>
        <taxon>Saccharomyces</taxon>
    </lineage>
</organism>
<evidence type="ECO:0000256" key="1">
    <source>
        <dbReference type="SAM" id="MobiDB-lite"/>
    </source>
</evidence>
<dbReference type="GO" id="GO:0008270">
    <property type="term" value="F:zinc ion binding"/>
    <property type="evidence" value="ECO:0007669"/>
    <property type="project" value="InterPro"/>
</dbReference>
<evidence type="ECO:0000313" key="3">
    <source>
        <dbReference type="EMBL" id="CAI4036470.1"/>
    </source>
</evidence>
<dbReference type="InterPro" id="IPR036864">
    <property type="entry name" value="Zn2-C6_fun-type_DNA-bd_sf"/>
</dbReference>
<dbReference type="PANTHER" id="PTHR31405">
    <property type="entry name" value="TRANSCRIPTION FACTOR PDR8-RELATED"/>
    <property type="match status" value="1"/>
</dbReference>
<dbReference type="GeneID" id="80921378"/>
<dbReference type="SUPFAM" id="SSF57701">
    <property type="entry name" value="Zn2/Cys6 DNA-binding domain"/>
    <property type="match status" value="1"/>
</dbReference>
<dbReference type="GO" id="GO:0000981">
    <property type="term" value="F:DNA-binding transcription factor activity, RNA polymerase II-specific"/>
    <property type="evidence" value="ECO:0007669"/>
    <property type="project" value="InterPro"/>
</dbReference>
<feature type="region of interest" description="Disordered" evidence="1">
    <location>
        <begin position="696"/>
        <end position="744"/>
    </location>
</feature>
<dbReference type="InterPro" id="IPR052693">
    <property type="entry name" value="Yeast_MDR_Regulatory"/>
</dbReference>
<proteinExistence type="predicted"/>
<accession>A0AA35IVZ8</accession>
<dbReference type="PROSITE" id="PS50048">
    <property type="entry name" value="ZN2_CY6_FUNGAL_2"/>
    <property type="match status" value="1"/>
</dbReference>
<dbReference type="SMART" id="SM00066">
    <property type="entry name" value="GAL4"/>
    <property type="match status" value="1"/>
</dbReference>
<sequence>MSKRGSLQGSVSPSEDSGKKTQKRRKPIRSCAFCRKRKLRCDRQKPICSTCKTKGRSDCIYTEEFAHRVESGELFGSTPNVELLKRIEDLEKRVGDKQKGKQYTTMNTKPLRNPYARFYYLECKNSGRRIMYGPTSLRTYLSNDDNRFVNTYNQLWSKVKIERNRWKAKHKWTMKPESRLLEGPLLNSADSNILQQICKVLPTYEQSSKIISDFFEAKLETNEVSEVLDRTKVINDFTSSFLPGGELLPNGERRIGKLLPSTKKNYYKIGVILMIFCIHHFYEDIPEVIEKFLVMLTGLSTAKVFFIERAQFLLLKYYHRELFWPCGDDLHMISLVDLLCSTAIMLGLHLNIREIFKNQENIVGSMESLENLWVWIILSDFNVSLNIGRCLAISPSYFQDDEGENNEILSSNTDSSSSTIYFNHPNTCTGKLKRFLRLARPMLDQIYDKNAFPDLEENCKILTKFVEAEFHPISYYTNDKLICRVSLREIKVLTQVLNLLLTFYSLRYLIHMEKGVVLENKILQTILVSFSLVINTTTLCFKLDKKHFPDFFAPDCSHLSPFMALSLVYTNFLFPRASTGFCAFLYHKLTLFEKGYYLSSDIKDREVTDWDLSTLNTPLDKTINLLTAFKIHSDIFAKWSHANNTELRSMMGRSYTFVINIALESIYRAVLEKVIKYRTMVENAWLQQVQDELNGPTRYSPSDNLNNPIDPSLNDLDVTNGRVSTGNSSVLRPTEVRSSSVTSETGAVEAELAQTISNEFWTAYNLGWEELMSQPGYEFLFETQ</sequence>
<reference evidence="3" key="1">
    <citation type="submission" date="2022-10" db="EMBL/GenBank/DDBJ databases">
        <authorList>
            <person name="Byrne P K."/>
        </authorList>
    </citation>
    <scope>NUCLEOTIDE SEQUENCE</scope>
    <source>
        <strain evidence="3">IFO1815</strain>
    </source>
</reference>
<dbReference type="AlphaFoldDB" id="A0AA35IVZ8"/>
<dbReference type="Pfam" id="PF00172">
    <property type="entry name" value="Zn_clus"/>
    <property type="match status" value="1"/>
</dbReference>
<feature type="compositionally biased region" description="Polar residues" evidence="1">
    <location>
        <begin position="1"/>
        <end position="15"/>
    </location>
</feature>
<dbReference type="PROSITE" id="PS00463">
    <property type="entry name" value="ZN2_CY6_FUNGAL_1"/>
    <property type="match status" value="1"/>
</dbReference>
<evidence type="ECO:0000313" key="4">
    <source>
        <dbReference type="Proteomes" id="UP001161438"/>
    </source>
</evidence>
<dbReference type="EMBL" id="OX365771">
    <property type="protein sequence ID" value="CAI4036470.1"/>
    <property type="molecule type" value="Genomic_DNA"/>
</dbReference>
<feature type="compositionally biased region" description="Polar residues" evidence="1">
    <location>
        <begin position="696"/>
        <end position="709"/>
    </location>
</feature>
<dbReference type="InterPro" id="IPR001138">
    <property type="entry name" value="Zn2Cys6_DnaBD"/>
</dbReference>
<dbReference type="PANTHER" id="PTHR31405:SF8">
    <property type="entry name" value="TRANSCRIPTION FACTOR PDR8-RELATED"/>
    <property type="match status" value="1"/>
</dbReference>